<dbReference type="InterPro" id="IPR023260">
    <property type="entry name" value="Cys/Ser-rich_nuc_prot"/>
</dbReference>
<evidence type="ECO:0000313" key="11">
    <source>
        <dbReference type="EMBL" id="CAL5141146.1"/>
    </source>
</evidence>
<name>A0AAV2TVP9_CALDB</name>
<feature type="compositionally biased region" description="Low complexity" evidence="9">
    <location>
        <begin position="452"/>
        <end position="472"/>
    </location>
</feature>
<dbReference type="PANTHER" id="PTHR13580">
    <property type="entry name" value="TGF-BETA INDUCED APOPTOSIS PROTEIN"/>
    <property type="match status" value="1"/>
</dbReference>
<feature type="domain" description="Cysteine/serine-rich nuclear protein N-terminal" evidence="10">
    <location>
        <begin position="216"/>
        <end position="346"/>
    </location>
</feature>
<feature type="region of interest" description="Disordered" evidence="9">
    <location>
        <begin position="345"/>
        <end position="403"/>
    </location>
</feature>
<dbReference type="GO" id="GO:0006915">
    <property type="term" value="P:apoptotic process"/>
    <property type="evidence" value="ECO:0007669"/>
    <property type="project" value="UniProtKB-KW"/>
</dbReference>
<feature type="region of interest" description="Disordered" evidence="9">
    <location>
        <begin position="716"/>
        <end position="777"/>
    </location>
</feature>
<dbReference type="AlphaFoldDB" id="A0AAV2TVP9"/>
<evidence type="ECO:0000256" key="9">
    <source>
        <dbReference type="SAM" id="MobiDB-lite"/>
    </source>
</evidence>
<dbReference type="EMBL" id="CAXLJL010000822">
    <property type="protein sequence ID" value="CAL5141146.1"/>
    <property type="molecule type" value="Genomic_DNA"/>
</dbReference>
<gene>
    <name evidence="11" type="ORF">CDAUBV1_LOCUS16416</name>
</gene>
<dbReference type="InterPro" id="IPR031972">
    <property type="entry name" value="CSRNP_N"/>
</dbReference>
<keyword evidence="7" id="KW-0804">Transcription</keyword>
<feature type="domain" description="Cysteine/serine-rich nuclear protein N-terminal" evidence="10">
    <location>
        <begin position="89"/>
        <end position="145"/>
    </location>
</feature>
<proteinExistence type="inferred from homology"/>
<protein>
    <recommendedName>
        <fullName evidence="10">Cysteine/serine-rich nuclear protein N-terminal domain-containing protein</fullName>
    </recommendedName>
</protein>
<dbReference type="Pfam" id="PF16019">
    <property type="entry name" value="CSRNP_N"/>
    <property type="match status" value="2"/>
</dbReference>
<evidence type="ECO:0000313" key="12">
    <source>
        <dbReference type="Proteomes" id="UP001497525"/>
    </source>
</evidence>
<evidence type="ECO:0000256" key="5">
    <source>
        <dbReference type="ARBA" id="ARBA00023125"/>
    </source>
</evidence>
<sequence length="777" mass="83725">MDSDETDCALSLVVAKQSPASAVDGVVLDGIVPTSVGELTNSLSAGFPEPCEFRFRSNKSECNGISLVSEPGNHRTEARFCPTRDADKCKRHVSFEKVDVYYFNRAQGFTCVPSQGGSTLGMERRHSAFEQYSVSGHQSMRRLEHYAVLLRKFRAGRIVLTPGQIRCIERCIRSAPTSLRDRAFHRNSVASSSLCSGSVDSSSRLLLEGDNANPVVFDEACEFDDDMDDQLSGFIECYFLQLLSIKKRRMMLRKAGLRSIDHSERLDCQAVRMSREMCGCSCVDGVCLPSQCICALNGIKCQVDRPGFPCTCVSASACQNPEGRTEFNPVRVRAHYLHTHMRLDMERQAEKRTTQTADVQSSMVENLAEEPAAKRPKIATYGQPADSNDKSSQYNPALGAGGISGQSEDDSLLSVYNTTTCGACRDCQNDRYVHILMRELANQNVEVSGGDSQSTSERSPTSPTSESSPTASIIQTKSASLREAPELTVLDYEEEVEDDRVEEQEEDGLVLSPVESLSANPVPSGVFQVDAPQVCMPCSLIEICPPIEFSSQLDATGVLPNGIIDADKPSSSLSQAQYGNLEIGSEGTISTTTDTATKVMVPVCVPVAYNAELMSNSNLAVCPIQNPAVTTVVGSLASPGHYSYCALEPISSLFASCSSATPASKIASAVETGWLAESQGLNPPSAAIQSPLEHTPISSTVAGYSTLADDRVFASEDNSEDTAATNTDSQLSLASEPENGMRRNSYFQTTSVLGDMSTSPRSPPRSSSSPYLESVSA</sequence>
<dbReference type="GO" id="GO:0000981">
    <property type="term" value="F:DNA-binding transcription factor activity, RNA polymerase II-specific"/>
    <property type="evidence" value="ECO:0007669"/>
    <property type="project" value="TreeGrafter"/>
</dbReference>
<keyword evidence="5" id="KW-0238">DNA-binding</keyword>
<evidence type="ECO:0000256" key="3">
    <source>
        <dbReference type="ARBA" id="ARBA00022703"/>
    </source>
</evidence>
<evidence type="ECO:0000256" key="7">
    <source>
        <dbReference type="ARBA" id="ARBA00023163"/>
    </source>
</evidence>
<dbReference type="GO" id="GO:0043565">
    <property type="term" value="F:sequence-specific DNA binding"/>
    <property type="evidence" value="ECO:0007669"/>
    <property type="project" value="TreeGrafter"/>
</dbReference>
<feature type="compositionally biased region" description="Polar residues" evidence="9">
    <location>
        <begin position="721"/>
        <end position="733"/>
    </location>
</feature>
<keyword evidence="8" id="KW-0539">Nucleus</keyword>
<feature type="compositionally biased region" description="Polar residues" evidence="9">
    <location>
        <begin position="745"/>
        <end position="758"/>
    </location>
</feature>
<comment type="caution">
    <text evidence="11">The sequence shown here is derived from an EMBL/GenBank/DDBJ whole genome shotgun (WGS) entry which is preliminary data.</text>
</comment>
<keyword evidence="3" id="KW-0053">Apoptosis</keyword>
<keyword evidence="4" id="KW-0805">Transcription regulation</keyword>
<evidence type="ECO:0000256" key="8">
    <source>
        <dbReference type="ARBA" id="ARBA00023242"/>
    </source>
</evidence>
<evidence type="ECO:0000256" key="6">
    <source>
        <dbReference type="ARBA" id="ARBA00023159"/>
    </source>
</evidence>
<dbReference type="Proteomes" id="UP001497525">
    <property type="component" value="Unassembled WGS sequence"/>
</dbReference>
<reference evidence="11" key="1">
    <citation type="submission" date="2024-06" db="EMBL/GenBank/DDBJ databases">
        <authorList>
            <person name="Liu X."/>
            <person name="Lenzi L."/>
            <person name="Haldenby T S."/>
            <person name="Uol C."/>
        </authorList>
    </citation>
    <scope>NUCLEOTIDE SEQUENCE</scope>
</reference>
<dbReference type="PANTHER" id="PTHR13580:SF9">
    <property type="entry name" value="AXIN1 UP-REGULATED 1, ISOFORM A"/>
    <property type="match status" value="1"/>
</dbReference>
<evidence type="ECO:0000256" key="2">
    <source>
        <dbReference type="ARBA" id="ARBA00008548"/>
    </source>
</evidence>
<organism evidence="11 12">
    <name type="scientific">Calicophoron daubneyi</name>
    <name type="common">Rumen fluke</name>
    <name type="synonym">Paramphistomum daubneyi</name>
    <dbReference type="NCBI Taxonomy" id="300641"/>
    <lineage>
        <taxon>Eukaryota</taxon>
        <taxon>Metazoa</taxon>
        <taxon>Spiralia</taxon>
        <taxon>Lophotrochozoa</taxon>
        <taxon>Platyhelminthes</taxon>
        <taxon>Trematoda</taxon>
        <taxon>Digenea</taxon>
        <taxon>Plagiorchiida</taxon>
        <taxon>Pronocephalata</taxon>
        <taxon>Paramphistomoidea</taxon>
        <taxon>Paramphistomidae</taxon>
        <taxon>Calicophoron</taxon>
    </lineage>
</organism>
<keyword evidence="6" id="KW-0010">Activator</keyword>
<accession>A0AAV2TVP9</accession>
<evidence type="ECO:0000256" key="1">
    <source>
        <dbReference type="ARBA" id="ARBA00004123"/>
    </source>
</evidence>
<evidence type="ECO:0000256" key="4">
    <source>
        <dbReference type="ARBA" id="ARBA00023015"/>
    </source>
</evidence>
<dbReference type="PRINTS" id="PR02031">
    <property type="entry name" value="CYSSERRICHNP"/>
</dbReference>
<evidence type="ECO:0000259" key="10">
    <source>
        <dbReference type="Pfam" id="PF16019"/>
    </source>
</evidence>
<feature type="compositionally biased region" description="Polar residues" evidence="9">
    <location>
        <begin position="354"/>
        <end position="364"/>
    </location>
</feature>
<comment type="similarity">
    <text evidence="2">Belongs to the AXUD1 family.</text>
</comment>
<feature type="region of interest" description="Disordered" evidence="9">
    <location>
        <begin position="445"/>
        <end position="475"/>
    </location>
</feature>
<comment type="subcellular location">
    <subcellularLocation>
        <location evidence="1">Nucleus</location>
    </subcellularLocation>
</comment>
<dbReference type="GO" id="GO:0005634">
    <property type="term" value="C:nucleus"/>
    <property type="evidence" value="ECO:0007669"/>
    <property type="project" value="UniProtKB-SubCell"/>
</dbReference>